<accession>A0A7I9XGK3</accession>
<dbReference type="EMBL" id="BLKV01000001">
    <property type="protein sequence ID" value="GFG69101.1"/>
    <property type="molecule type" value="Genomic_DNA"/>
</dbReference>
<organism evidence="2 3">
    <name type="scientific">Mycolicibacter senuensis</name>
    <dbReference type="NCBI Taxonomy" id="386913"/>
    <lineage>
        <taxon>Bacteria</taxon>
        <taxon>Bacillati</taxon>
        <taxon>Actinomycetota</taxon>
        <taxon>Actinomycetes</taxon>
        <taxon>Mycobacteriales</taxon>
        <taxon>Mycobacteriaceae</taxon>
        <taxon>Mycolicibacter</taxon>
    </lineage>
</organism>
<protein>
    <recommendedName>
        <fullName evidence="4">Phosphodiesterase</fullName>
    </recommendedName>
</protein>
<proteinExistence type="predicted"/>
<dbReference type="Proteomes" id="UP000465263">
    <property type="component" value="Unassembled WGS sequence"/>
</dbReference>
<evidence type="ECO:0000313" key="2">
    <source>
        <dbReference type="EMBL" id="GFG69101.1"/>
    </source>
</evidence>
<gene>
    <name evidence="2" type="ORF">MSEN_08210</name>
</gene>
<reference evidence="2 3" key="1">
    <citation type="journal article" date="2019" name="Emerg. Microbes Infect.">
        <title>Comprehensive subspecies identification of 175 nontuberculous mycobacteria species based on 7547 genomic profiles.</title>
        <authorList>
            <person name="Matsumoto Y."/>
            <person name="Kinjo T."/>
            <person name="Motooka D."/>
            <person name="Nabeya D."/>
            <person name="Jung N."/>
            <person name="Uechi K."/>
            <person name="Horii T."/>
            <person name="Iida T."/>
            <person name="Fujita J."/>
            <person name="Nakamura S."/>
        </authorList>
    </citation>
    <scope>NUCLEOTIDE SEQUENCE [LARGE SCALE GENOMIC DNA]</scope>
    <source>
        <strain evidence="2 3">JCM 16017</strain>
    </source>
</reference>
<evidence type="ECO:0000313" key="3">
    <source>
        <dbReference type="Proteomes" id="UP000465263"/>
    </source>
</evidence>
<keyword evidence="3" id="KW-1185">Reference proteome</keyword>
<name>A0A7I9XGK3_9MYCO</name>
<feature type="region of interest" description="Disordered" evidence="1">
    <location>
        <begin position="227"/>
        <end position="246"/>
    </location>
</feature>
<comment type="caution">
    <text evidence="2">The sequence shown here is derived from an EMBL/GenBank/DDBJ whole genome shotgun (WGS) entry which is preliminary data.</text>
</comment>
<sequence>MARRRAATLTGPAARVFRWGAAARRRRVFHPSGVLATGFLDRLAPADEGLPLASSAVVARISKAAGTPGTAPDAVGLALRVPSPQHGQDCWDILLVSAGSGVLGRMLGLRPVLSWTAVTMTTLMPLGYRDGTWWLRARLVTPVHGYGLALRSMRREIERGRVCFELDQALGTGGFRPLADLVLTAPGRCRGAAGADVSFDPIVNTAPGVVLRPRWLAELRAQAYRGSRDGRGAPAVTARAGGPPDD</sequence>
<dbReference type="RefSeq" id="WP_085086646.1">
    <property type="nucleotide sequence ID" value="NZ_BLKV01000001.1"/>
</dbReference>
<evidence type="ECO:0008006" key="4">
    <source>
        <dbReference type="Google" id="ProtNLM"/>
    </source>
</evidence>
<dbReference type="OrthoDB" id="3368165at2"/>
<evidence type="ECO:0000256" key="1">
    <source>
        <dbReference type="SAM" id="MobiDB-lite"/>
    </source>
</evidence>
<dbReference type="AlphaFoldDB" id="A0A7I9XGK3"/>